<dbReference type="EMBL" id="JAYMGO010000003">
    <property type="protein sequence ID" value="KAL1279144.1"/>
    <property type="molecule type" value="Genomic_DNA"/>
</dbReference>
<reference evidence="2 3" key="1">
    <citation type="submission" date="2023-09" db="EMBL/GenBank/DDBJ databases">
        <authorList>
            <person name="Wang M."/>
        </authorList>
    </citation>
    <scope>NUCLEOTIDE SEQUENCE [LARGE SCALE GENOMIC DNA]</scope>
    <source>
        <strain evidence="2">GT-2023</strain>
        <tissue evidence="2">Liver</tissue>
    </source>
</reference>
<sequence>MALSKSLKRKVDSENRAYKEEWNDKYGFILPSFVNAKPVCLICNEVVAVCKEYNIRRHHETKHGTFKVAFPLQTEARKRKIETLLASYAHSSRILVRGLTDQQKVTSASLKASWVLARHNRPFTDAEVF</sequence>
<evidence type="ECO:0000313" key="2">
    <source>
        <dbReference type="EMBL" id="KAL1279144.1"/>
    </source>
</evidence>
<dbReference type="InterPro" id="IPR040647">
    <property type="entry name" value="SPIN-DOC_Znf-C2H2"/>
</dbReference>
<dbReference type="Proteomes" id="UP001558613">
    <property type="component" value="Unassembled WGS sequence"/>
</dbReference>
<evidence type="ECO:0000313" key="3">
    <source>
        <dbReference type="Proteomes" id="UP001558613"/>
    </source>
</evidence>
<name>A0ABR3NQE8_9TELE</name>
<feature type="domain" description="SPIN-DOC-like zinc-finger" evidence="1">
    <location>
        <begin position="20"/>
        <end position="65"/>
    </location>
</feature>
<protein>
    <recommendedName>
        <fullName evidence="1">SPIN-DOC-like zinc-finger domain-containing protein</fullName>
    </recommendedName>
</protein>
<dbReference type="PANTHER" id="PTHR45913:SF21">
    <property type="entry name" value="DUF4371 DOMAIN-CONTAINING PROTEIN"/>
    <property type="match status" value="1"/>
</dbReference>
<organism evidence="2 3">
    <name type="scientific">Cirrhinus molitorella</name>
    <name type="common">mud carp</name>
    <dbReference type="NCBI Taxonomy" id="172907"/>
    <lineage>
        <taxon>Eukaryota</taxon>
        <taxon>Metazoa</taxon>
        <taxon>Chordata</taxon>
        <taxon>Craniata</taxon>
        <taxon>Vertebrata</taxon>
        <taxon>Euteleostomi</taxon>
        <taxon>Actinopterygii</taxon>
        <taxon>Neopterygii</taxon>
        <taxon>Teleostei</taxon>
        <taxon>Ostariophysi</taxon>
        <taxon>Cypriniformes</taxon>
        <taxon>Cyprinidae</taxon>
        <taxon>Labeoninae</taxon>
        <taxon>Labeonini</taxon>
        <taxon>Cirrhinus</taxon>
    </lineage>
</organism>
<dbReference type="Pfam" id="PF18658">
    <property type="entry name" value="zf-C2H2_12"/>
    <property type="match status" value="1"/>
</dbReference>
<evidence type="ECO:0000259" key="1">
    <source>
        <dbReference type="Pfam" id="PF18658"/>
    </source>
</evidence>
<gene>
    <name evidence="2" type="ORF">QQF64_025817</name>
</gene>
<comment type="caution">
    <text evidence="2">The sequence shown here is derived from an EMBL/GenBank/DDBJ whole genome shotgun (WGS) entry which is preliminary data.</text>
</comment>
<keyword evidence="3" id="KW-1185">Reference proteome</keyword>
<proteinExistence type="predicted"/>
<dbReference type="PANTHER" id="PTHR45913">
    <property type="entry name" value="EPM2A-INTERACTING PROTEIN 1"/>
    <property type="match status" value="1"/>
</dbReference>
<accession>A0ABR3NQE8</accession>